<accession>A0ACC2EK30</accession>
<evidence type="ECO:0000313" key="1">
    <source>
        <dbReference type="EMBL" id="KAJ7566808.1"/>
    </source>
</evidence>
<comment type="caution">
    <text evidence="1">The sequence shown here is derived from an EMBL/GenBank/DDBJ whole genome shotgun (WGS) entry which is preliminary data.</text>
</comment>
<protein>
    <submittedName>
        <fullName evidence="1">Uncharacterized protein</fullName>
    </submittedName>
</protein>
<dbReference type="Proteomes" id="UP001162992">
    <property type="component" value="Chromosome 2"/>
</dbReference>
<organism evidence="1 2">
    <name type="scientific">Diphasiastrum complanatum</name>
    <name type="common">Issler's clubmoss</name>
    <name type="synonym">Lycopodium complanatum</name>
    <dbReference type="NCBI Taxonomy" id="34168"/>
    <lineage>
        <taxon>Eukaryota</taxon>
        <taxon>Viridiplantae</taxon>
        <taxon>Streptophyta</taxon>
        <taxon>Embryophyta</taxon>
        <taxon>Tracheophyta</taxon>
        <taxon>Lycopodiopsida</taxon>
        <taxon>Lycopodiales</taxon>
        <taxon>Lycopodiaceae</taxon>
        <taxon>Lycopodioideae</taxon>
        <taxon>Diphasiastrum</taxon>
    </lineage>
</organism>
<evidence type="ECO:0000313" key="2">
    <source>
        <dbReference type="Proteomes" id="UP001162992"/>
    </source>
</evidence>
<gene>
    <name evidence="1" type="ORF">O6H91_02G119600</name>
</gene>
<reference evidence="2" key="1">
    <citation type="journal article" date="2024" name="Proc. Natl. Acad. Sci. U.S.A.">
        <title>Extraordinary preservation of gene collinearity over three hundred million years revealed in homosporous lycophytes.</title>
        <authorList>
            <person name="Li C."/>
            <person name="Wickell D."/>
            <person name="Kuo L.Y."/>
            <person name="Chen X."/>
            <person name="Nie B."/>
            <person name="Liao X."/>
            <person name="Peng D."/>
            <person name="Ji J."/>
            <person name="Jenkins J."/>
            <person name="Williams M."/>
            <person name="Shu S."/>
            <person name="Plott C."/>
            <person name="Barry K."/>
            <person name="Rajasekar S."/>
            <person name="Grimwood J."/>
            <person name="Han X."/>
            <person name="Sun S."/>
            <person name="Hou Z."/>
            <person name="He W."/>
            <person name="Dai G."/>
            <person name="Sun C."/>
            <person name="Schmutz J."/>
            <person name="Leebens-Mack J.H."/>
            <person name="Li F.W."/>
            <person name="Wang L."/>
        </authorList>
    </citation>
    <scope>NUCLEOTIDE SEQUENCE [LARGE SCALE GENOMIC DNA]</scope>
    <source>
        <strain evidence="2">cv. PW_Plant_1</strain>
    </source>
</reference>
<sequence>MVKATILSSAMAERARLSWLSVHSDFRKTLTTHSIQTINFLFFIWYKGRETWPKVSSVRMGKGESSSKKMITKEDWEKKLSDVKLRKEDMNKLVMNFLVTEGYVEAAEKFQVESGTQPEVELGTITDRMAVRKAVQSGNMEDAIEKVNDLDPEILDTNPQLFFHLQQQRLIELIRNGRLEEALEFAQEELAPRGAENHAFLEELERTVALLAFEDTSGCPVAELLDLSQRQKTASELNAAILTSQSHEKDPKLPSLLKMLIWAQNQLDEKASYPHINDLVNATLEEPVA</sequence>
<name>A0ACC2EK30_DIPCM</name>
<proteinExistence type="predicted"/>
<keyword evidence="2" id="KW-1185">Reference proteome</keyword>
<dbReference type="EMBL" id="CM055093">
    <property type="protein sequence ID" value="KAJ7566808.1"/>
    <property type="molecule type" value="Genomic_DNA"/>
</dbReference>